<dbReference type="InterPro" id="IPR007111">
    <property type="entry name" value="NACHT_NTPase"/>
</dbReference>
<dbReference type="Proteomes" id="UP000295444">
    <property type="component" value="Unassembled WGS sequence"/>
</dbReference>
<dbReference type="PROSITE" id="PS50837">
    <property type="entry name" value="NACHT"/>
    <property type="match status" value="1"/>
</dbReference>
<dbReference type="EMBL" id="SNXZ01000002">
    <property type="protein sequence ID" value="TDQ00689.1"/>
    <property type="molecule type" value="Genomic_DNA"/>
</dbReference>
<gene>
    <name evidence="2" type="ORF">EV186_102551</name>
</gene>
<comment type="caution">
    <text evidence="2">The sequence shown here is derived from an EMBL/GenBank/DDBJ whole genome shotgun (WGS) entry which is preliminary data.</text>
</comment>
<reference evidence="2 3" key="1">
    <citation type="submission" date="2019-03" db="EMBL/GenBank/DDBJ databases">
        <title>Genomic Encyclopedia of Type Strains, Phase IV (KMG-IV): sequencing the most valuable type-strain genomes for metagenomic binning, comparative biology and taxonomic classification.</title>
        <authorList>
            <person name="Goeker M."/>
        </authorList>
    </citation>
    <scope>NUCLEOTIDE SEQUENCE [LARGE SCALE GENOMIC DNA]</scope>
    <source>
        <strain evidence="2 3">DSM 45361</strain>
    </source>
</reference>
<keyword evidence="3" id="KW-1185">Reference proteome</keyword>
<dbReference type="OrthoDB" id="3261206at2"/>
<proteinExistence type="predicted"/>
<evidence type="ECO:0000259" key="1">
    <source>
        <dbReference type="PROSITE" id="PS50837"/>
    </source>
</evidence>
<dbReference type="RefSeq" id="WP_133849369.1">
    <property type="nucleotide sequence ID" value="NZ_SNXZ01000002.1"/>
</dbReference>
<evidence type="ECO:0000313" key="3">
    <source>
        <dbReference type="Proteomes" id="UP000295444"/>
    </source>
</evidence>
<dbReference type="AlphaFoldDB" id="A0A4R6SII0"/>
<protein>
    <recommendedName>
        <fullName evidence="1">NACHT domain-containing protein</fullName>
    </recommendedName>
</protein>
<evidence type="ECO:0000313" key="2">
    <source>
        <dbReference type="EMBL" id="TDQ00689.1"/>
    </source>
</evidence>
<dbReference type="InterPro" id="IPR011990">
    <property type="entry name" value="TPR-like_helical_dom_sf"/>
</dbReference>
<accession>A0A4R6SII0</accession>
<name>A0A4R6SII0_LABRH</name>
<sequence length="1208" mass="127561">MNEKVVARDTGDAAVVAGVANTGVITGSVTVTGRPVARSVYRRQALRIMPDRLFDREAELARLVEFCAAADGPSYSWLRAPAWAGKSALMASLAAAPPGGVRIVPFFVTSRWAEQNDHVAFTDVVTEQLAELLSEPVPEAMPATRGLVFDDLLERAAALCVSRGERLVLLVDGLDEDRGVVAGPNAHSIAALLPAPTPPGLRVLVSGRPSPPIPSDVPARHPLRDKAIVWDLTPSRLAQVVREDMLRELDAALYGAPIERDLVGLVTSARGGLSTRDIGELTGLSTHEVHRHLNTVAGRTFMGRPSHWFDHDVYVLGHEDLQVAATEQLGADELARYRQKLHQWADGYREKGWPTDTPEYLLRGYFRLLQQERDLDRMLGCGTDTARHDRMLDLTGGDSVALAEIAAASDAFTALDPPDLVAVSRLAVHYDSLSRRNADIPPELAVVWAAVGHTVRAENLADSMTDPADRVLALVQIARQAHTSHHTVDDLLRRALTTTRSIREPGKRTWALTTVATALAEVERPGDARQVLDEATANGFPEPWVQPFLATAAASLGDPTLVVELARRLDDQQLFAVAAARRAQAGDTRQADEFLDHIALPDQKVWAAGMVAEGFAAAHDWERAIAAVDAAEAGAMLVSDEPSRSHMFGQLARVCALAGDPARAEQLIDKAATTAGNVSSDHRHGPLARAAAAVGRWDEAVRIATSMSGSAVPAELAKDAAKAGRIELADELAAGISDTKARLAVTASLARIAADAGDRERAIALADAIETTARSAAAHFAKPDTLAAVITALATTGHVSDAAALATSIPEQRHRNRALAAVAGAAPAEHRDTAAALARSIDDPDDAARALADVAMTAATAGDLADAIALAEEAVTMAAALDPSFDQIGQLPAFGLAARTYAVAGQPDRAVATTNLLTNETFRETVRTTVATAAAQAGRYADAVAIARTATVKRDRLYTLAIIASTAVDTRDLDVARDIVADLAPPLGWAADELARTYTALGEQAQALAIVDHLESTARAKTEPRWHDEGLIDAARAFVHAGGATNLLARFPEIIPLAEDTSGPRWRQGLQHAARRVLAAAALWHAKRGEIDKILALTNTIGPVREHLGMTGVGLPQADAQAAAALALAESAGIDQALDLARSISDPTRRATAVTAIATHAGAPANRALVAEAIRTGGVVPCLPALAAVDPDAVVAVADEATRLIHII</sequence>
<dbReference type="Gene3D" id="1.25.40.10">
    <property type="entry name" value="Tetratricopeptide repeat domain"/>
    <property type="match status" value="3"/>
</dbReference>
<feature type="domain" description="NACHT" evidence="1">
    <location>
        <begin position="74"/>
        <end position="210"/>
    </location>
</feature>
<organism evidence="2 3">
    <name type="scientific">Labedaea rhizosphaerae</name>
    <dbReference type="NCBI Taxonomy" id="598644"/>
    <lineage>
        <taxon>Bacteria</taxon>
        <taxon>Bacillati</taxon>
        <taxon>Actinomycetota</taxon>
        <taxon>Actinomycetes</taxon>
        <taxon>Pseudonocardiales</taxon>
        <taxon>Pseudonocardiaceae</taxon>
        <taxon>Labedaea</taxon>
    </lineage>
</organism>